<evidence type="ECO:0000256" key="2">
    <source>
        <dbReference type="ARBA" id="ARBA00022741"/>
    </source>
</evidence>
<sequence length="209" mass="23483">MLETHAKPFVFHISHFIVGQWLDIEIENYLPTENDRYKARFVGGSQSGYLLVEQPDARRYGMLRNSIRDQGTLIIRAISEGGQGECIAFKADITGTINHPQRLIAVAFPNDIERRELRKEKRHLTDIPAQIRAPGSTRLIDCTIVDISSGGCRVECNVGEKVIGLKLKQIDLLYDDPASGEPRCKQATVRSDRKQGSLLMIGMSFDELD</sequence>
<protein>
    <submittedName>
        <fullName evidence="6">Flagellar brake domain-containing protein</fullName>
    </submittedName>
</protein>
<comment type="caution">
    <text evidence="6">The sequence shown here is derived from an EMBL/GenBank/DDBJ whole genome shotgun (WGS) entry which is preliminary data.</text>
</comment>
<feature type="domain" description="PilZ" evidence="4">
    <location>
        <begin position="117"/>
        <end position="209"/>
    </location>
</feature>
<keyword evidence="6" id="KW-0969">Cilium</keyword>
<dbReference type="Pfam" id="PF12945">
    <property type="entry name" value="PilZNR"/>
    <property type="match status" value="1"/>
</dbReference>
<dbReference type="SUPFAM" id="SSF141371">
    <property type="entry name" value="PilZ domain-like"/>
    <property type="match status" value="2"/>
</dbReference>
<keyword evidence="3" id="KW-0975">Bacterial flagellum</keyword>
<evidence type="ECO:0000256" key="3">
    <source>
        <dbReference type="ARBA" id="ARBA00023143"/>
    </source>
</evidence>
<dbReference type="Pfam" id="PF07238">
    <property type="entry name" value="PilZ"/>
    <property type="match status" value="1"/>
</dbReference>
<keyword evidence="7" id="KW-1185">Reference proteome</keyword>
<evidence type="ECO:0000313" key="6">
    <source>
        <dbReference type="EMBL" id="MFC6441308.1"/>
    </source>
</evidence>
<dbReference type="InterPro" id="IPR009926">
    <property type="entry name" value="T3SS_YcgR_PilZN"/>
</dbReference>
<accession>A0ABW1XN22</accession>
<dbReference type="InterPro" id="IPR012349">
    <property type="entry name" value="Split_barrel_FMN-bd"/>
</dbReference>
<dbReference type="EMBL" id="JBHSUS010000001">
    <property type="protein sequence ID" value="MFC6441308.1"/>
    <property type="molecule type" value="Genomic_DNA"/>
</dbReference>
<feature type="domain" description="Type III secretion system flagellar brake protein YcgR PilZN" evidence="5">
    <location>
        <begin position="19"/>
        <end position="109"/>
    </location>
</feature>
<dbReference type="InterPro" id="IPR009875">
    <property type="entry name" value="PilZ_domain"/>
</dbReference>
<gene>
    <name evidence="6" type="ORF">ACFP85_14235</name>
</gene>
<evidence type="ECO:0000259" key="4">
    <source>
        <dbReference type="Pfam" id="PF07238"/>
    </source>
</evidence>
<proteinExistence type="predicted"/>
<evidence type="ECO:0000256" key="1">
    <source>
        <dbReference type="ARBA" id="ARBA00022636"/>
    </source>
</evidence>
<dbReference type="Gene3D" id="2.40.10.220">
    <property type="entry name" value="predicted glycosyltransferase like domains"/>
    <property type="match status" value="1"/>
</dbReference>
<keyword evidence="6" id="KW-0282">Flagellum</keyword>
<organism evidence="6 7">
    <name type="scientific">Pseudobowmanella zhangzhouensis</name>
    <dbReference type="NCBI Taxonomy" id="1537679"/>
    <lineage>
        <taxon>Bacteria</taxon>
        <taxon>Pseudomonadati</taxon>
        <taxon>Pseudomonadota</taxon>
        <taxon>Gammaproteobacteria</taxon>
        <taxon>Alteromonadales</taxon>
        <taxon>Alteromonadaceae</taxon>
    </lineage>
</organism>
<keyword evidence="2" id="KW-0547">Nucleotide-binding</keyword>
<dbReference type="Proteomes" id="UP001596364">
    <property type="component" value="Unassembled WGS sequence"/>
</dbReference>
<dbReference type="RefSeq" id="WP_131257925.1">
    <property type="nucleotide sequence ID" value="NZ_JBHSUS010000001.1"/>
</dbReference>
<name>A0ABW1XN22_9ALTE</name>
<reference evidence="7" key="1">
    <citation type="journal article" date="2019" name="Int. J. Syst. Evol. Microbiol.">
        <title>The Global Catalogue of Microorganisms (GCM) 10K type strain sequencing project: providing services to taxonomists for standard genome sequencing and annotation.</title>
        <authorList>
            <consortium name="The Broad Institute Genomics Platform"/>
            <consortium name="The Broad Institute Genome Sequencing Center for Infectious Disease"/>
            <person name="Wu L."/>
            <person name="Ma J."/>
        </authorList>
    </citation>
    <scope>NUCLEOTIDE SEQUENCE [LARGE SCALE GENOMIC DNA]</scope>
    <source>
        <strain evidence="7">CGMCC 1.16031</strain>
    </source>
</reference>
<evidence type="ECO:0000259" key="5">
    <source>
        <dbReference type="Pfam" id="PF12945"/>
    </source>
</evidence>
<dbReference type="Gene3D" id="2.30.110.10">
    <property type="entry name" value="Electron Transport, Fmn-binding Protein, Chain A"/>
    <property type="match status" value="1"/>
</dbReference>
<evidence type="ECO:0000313" key="7">
    <source>
        <dbReference type="Proteomes" id="UP001596364"/>
    </source>
</evidence>
<keyword evidence="1" id="KW-0973">c-di-GMP</keyword>
<keyword evidence="6" id="KW-0966">Cell projection</keyword>